<dbReference type="InterPro" id="IPR015424">
    <property type="entry name" value="PyrdxlP-dep_Trfase"/>
</dbReference>
<evidence type="ECO:0000313" key="7">
    <source>
        <dbReference type="Proteomes" id="UP000664795"/>
    </source>
</evidence>
<organism evidence="6 7">
    <name type="scientific">Fibrella aquatilis</name>
    <dbReference type="NCBI Taxonomy" id="2817059"/>
    <lineage>
        <taxon>Bacteria</taxon>
        <taxon>Pseudomonadati</taxon>
        <taxon>Bacteroidota</taxon>
        <taxon>Cytophagia</taxon>
        <taxon>Cytophagales</taxon>
        <taxon>Spirosomataceae</taxon>
        <taxon>Fibrella</taxon>
    </lineage>
</organism>
<evidence type="ECO:0000256" key="1">
    <source>
        <dbReference type="ARBA" id="ARBA00001933"/>
    </source>
</evidence>
<dbReference type="InterPro" id="IPR002129">
    <property type="entry name" value="PyrdxlP-dep_de-COase"/>
</dbReference>
<keyword evidence="2" id="KW-0210">Decarboxylase</keyword>
<dbReference type="Gene3D" id="3.40.640.10">
    <property type="entry name" value="Type I PLP-dependent aspartate aminotransferase-like (Major domain)"/>
    <property type="match status" value="1"/>
</dbReference>
<dbReference type="PANTHER" id="PTHR11999">
    <property type="entry name" value="GROUP II PYRIDOXAL-5-PHOSPHATE DECARBOXYLASE"/>
    <property type="match status" value="1"/>
</dbReference>
<comment type="similarity">
    <text evidence="5">Belongs to the group II decarboxylase family.</text>
</comment>
<dbReference type="Pfam" id="PF00282">
    <property type="entry name" value="Pyridoxal_deC"/>
    <property type="match status" value="1"/>
</dbReference>
<evidence type="ECO:0000256" key="3">
    <source>
        <dbReference type="ARBA" id="ARBA00022898"/>
    </source>
</evidence>
<name>A0A939JY71_9BACT</name>
<dbReference type="PANTHER" id="PTHR11999:SF70">
    <property type="entry name" value="MIP05841P"/>
    <property type="match status" value="1"/>
</dbReference>
<dbReference type="GO" id="GO:0006520">
    <property type="term" value="P:amino acid metabolic process"/>
    <property type="evidence" value="ECO:0007669"/>
    <property type="project" value="InterPro"/>
</dbReference>
<dbReference type="GO" id="GO:0019752">
    <property type="term" value="P:carboxylic acid metabolic process"/>
    <property type="evidence" value="ECO:0007669"/>
    <property type="project" value="InterPro"/>
</dbReference>
<evidence type="ECO:0008006" key="8">
    <source>
        <dbReference type="Google" id="ProtNLM"/>
    </source>
</evidence>
<evidence type="ECO:0000256" key="2">
    <source>
        <dbReference type="ARBA" id="ARBA00022793"/>
    </source>
</evidence>
<dbReference type="InterPro" id="IPR010977">
    <property type="entry name" value="Aromatic_deC"/>
</dbReference>
<dbReference type="AlphaFoldDB" id="A0A939JY71"/>
<gene>
    <name evidence="6" type="ORF">J2I48_22075</name>
</gene>
<dbReference type="GO" id="GO:0016831">
    <property type="term" value="F:carboxy-lyase activity"/>
    <property type="evidence" value="ECO:0007669"/>
    <property type="project" value="UniProtKB-KW"/>
</dbReference>
<dbReference type="Gene3D" id="3.90.1150.170">
    <property type="match status" value="1"/>
</dbReference>
<evidence type="ECO:0000256" key="4">
    <source>
        <dbReference type="ARBA" id="ARBA00023239"/>
    </source>
</evidence>
<comment type="cofactor">
    <cofactor evidence="1 5">
        <name>pyridoxal 5'-phosphate</name>
        <dbReference type="ChEBI" id="CHEBI:597326"/>
    </cofactor>
</comment>
<protein>
    <recommendedName>
        <fullName evidence="8">Amino acid decarboxylase</fullName>
    </recommendedName>
</protein>
<sequence length="263" mass="28896">MTTQQTTVSLDPENWDNLRSLGHQMIDDMFDYLQTIGEQPAWKQPSDDVKAHFAQPLPRVGQPEAAIYAEFLHYILPYNNGNVHPRFFSWVQSTGTPFGMLADMLASGMNPNVTIGDHAAMYVDKQVIDWCKALMNFPDTASGMLVSGGSMANLTGLLVARHSADRDRIRRYGVRGTERPLVMYVSTETHSCVLKAVEVMGLGSDAVRKVPVDAHYQVDINVLKAMIEADLAVGMHPFCLVGNAGTVNTGAIDPLDTLADICR</sequence>
<keyword evidence="4 5" id="KW-0456">Lyase</keyword>
<dbReference type="EMBL" id="JAFMYU010000022">
    <property type="protein sequence ID" value="MBO0933712.1"/>
    <property type="molecule type" value="Genomic_DNA"/>
</dbReference>
<evidence type="ECO:0000256" key="5">
    <source>
        <dbReference type="RuleBase" id="RU000382"/>
    </source>
</evidence>
<keyword evidence="3 5" id="KW-0663">Pyridoxal phosphate</keyword>
<reference evidence="6 7" key="1">
    <citation type="submission" date="2021-03" db="EMBL/GenBank/DDBJ databases">
        <title>Fibrella sp. HMF5036 genome sequencing and assembly.</title>
        <authorList>
            <person name="Kang H."/>
            <person name="Kim H."/>
            <person name="Bae S."/>
            <person name="Joh K."/>
        </authorList>
    </citation>
    <scope>NUCLEOTIDE SEQUENCE [LARGE SCALE GENOMIC DNA]</scope>
    <source>
        <strain evidence="6 7">HMF5036</strain>
    </source>
</reference>
<accession>A0A939JY71</accession>
<comment type="caution">
    <text evidence="6">The sequence shown here is derived from an EMBL/GenBank/DDBJ whole genome shotgun (WGS) entry which is preliminary data.</text>
</comment>
<dbReference type="PRINTS" id="PR00800">
    <property type="entry name" value="YHDCRBOXLASE"/>
</dbReference>
<dbReference type="GO" id="GO:0030170">
    <property type="term" value="F:pyridoxal phosphate binding"/>
    <property type="evidence" value="ECO:0007669"/>
    <property type="project" value="InterPro"/>
</dbReference>
<dbReference type="SUPFAM" id="SSF53383">
    <property type="entry name" value="PLP-dependent transferases"/>
    <property type="match status" value="1"/>
</dbReference>
<dbReference type="InterPro" id="IPR015421">
    <property type="entry name" value="PyrdxlP-dep_Trfase_major"/>
</dbReference>
<evidence type="ECO:0000313" key="6">
    <source>
        <dbReference type="EMBL" id="MBO0933712.1"/>
    </source>
</evidence>
<proteinExistence type="inferred from homology"/>
<dbReference type="Proteomes" id="UP000664795">
    <property type="component" value="Unassembled WGS sequence"/>
</dbReference>
<keyword evidence="7" id="KW-1185">Reference proteome</keyword>